<comment type="caution">
    <text evidence="1">The sequence shown here is derived from an EMBL/GenBank/DDBJ whole genome shotgun (WGS) entry which is preliminary data.</text>
</comment>
<dbReference type="SUPFAM" id="SSF52047">
    <property type="entry name" value="RNI-like"/>
    <property type="match status" value="1"/>
</dbReference>
<reference evidence="1 2" key="1">
    <citation type="journal article" date="2023" name="G3 (Bethesda)">
        <title>A chromosome-level genome assembly of Zasmidium syzygii isolated from banana leaves.</title>
        <authorList>
            <person name="van Westerhoven A.C."/>
            <person name="Mehrabi R."/>
            <person name="Talebi R."/>
            <person name="Steentjes M.B.F."/>
            <person name="Corcolon B."/>
            <person name="Chong P.A."/>
            <person name="Kema G.H.J."/>
            <person name="Seidl M.F."/>
        </authorList>
    </citation>
    <scope>NUCLEOTIDE SEQUENCE [LARGE SCALE GENOMIC DNA]</scope>
    <source>
        <strain evidence="1 2">P124</strain>
    </source>
</reference>
<organism evidence="1 2">
    <name type="scientific">Zasmidium cellare</name>
    <name type="common">Wine cellar mold</name>
    <name type="synonym">Racodium cellare</name>
    <dbReference type="NCBI Taxonomy" id="395010"/>
    <lineage>
        <taxon>Eukaryota</taxon>
        <taxon>Fungi</taxon>
        <taxon>Dikarya</taxon>
        <taxon>Ascomycota</taxon>
        <taxon>Pezizomycotina</taxon>
        <taxon>Dothideomycetes</taxon>
        <taxon>Dothideomycetidae</taxon>
        <taxon>Mycosphaerellales</taxon>
        <taxon>Mycosphaerellaceae</taxon>
        <taxon>Zasmidium</taxon>
    </lineage>
</organism>
<protein>
    <recommendedName>
        <fullName evidence="3">F-box domain-containing protein</fullName>
    </recommendedName>
</protein>
<evidence type="ECO:0008006" key="3">
    <source>
        <dbReference type="Google" id="ProtNLM"/>
    </source>
</evidence>
<dbReference type="Proteomes" id="UP001305779">
    <property type="component" value="Unassembled WGS sequence"/>
</dbReference>
<dbReference type="EMBL" id="JAXOVC010000003">
    <property type="protein sequence ID" value="KAK4503981.1"/>
    <property type="molecule type" value="Genomic_DNA"/>
</dbReference>
<evidence type="ECO:0000313" key="1">
    <source>
        <dbReference type="EMBL" id="KAK4503981.1"/>
    </source>
</evidence>
<accession>A0ABR0ERW2</accession>
<name>A0ABR0ERW2_ZASCE</name>
<keyword evidence="2" id="KW-1185">Reference proteome</keyword>
<proteinExistence type="predicted"/>
<gene>
    <name evidence="1" type="ORF">PRZ48_004896</name>
</gene>
<evidence type="ECO:0000313" key="2">
    <source>
        <dbReference type="Proteomes" id="UP001305779"/>
    </source>
</evidence>
<sequence>MSKKQLLDLPAELLEHVAEQSNNKQDLKSLRLACRDLHAAADRAFIDAFFTHRTHLVTKYSLDTLVSITSIPRLRSQLKSLKFATNIILSLVDQSLHEPPASIEELLSSLEELKSAEYQEKSTGLEAGLFGEDHVALASVVTIFSNLRAAGVVLTLGINPDLDGEAFGRHQLAEMIGLDPLLPQNGSQFIWYGNKMRTTEMLLRAVVDTRLQIDGLEFLGAYEGAGFGVVAVADDMSRLPGLRQSFRFLVSVDLDCGDVFDFERSMYDSFMTVFESPVALQHLSLSQLRRSETEKDLFRKIITTCARFDLKSIKLQEFSTTPREMLSLLTPHRTTLESLELIDVCTEGADSYTLQSLFSTLAADYSLRNLDLWYLWEDDKGMKSYTFDQGADQVRKGLEELAKKEDLFVPVDQVPGIEILQ</sequence>